<dbReference type="Gene3D" id="1.10.472.10">
    <property type="entry name" value="Cyclin-like"/>
    <property type="match status" value="1"/>
</dbReference>
<keyword evidence="2" id="KW-0597">Phosphoprotein</keyword>
<evidence type="ECO:0000313" key="7">
    <source>
        <dbReference type="EMBL" id="KAJ6645767.1"/>
    </source>
</evidence>
<evidence type="ECO:0000256" key="1">
    <source>
        <dbReference type="ARBA" id="ARBA00008742"/>
    </source>
</evidence>
<dbReference type="PANTHER" id="PTHR22896">
    <property type="entry name" value="CDK5 AND ABL1 ENZYME SUBSTRATE 1"/>
    <property type="match status" value="1"/>
</dbReference>
<dbReference type="GO" id="GO:0051726">
    <property type="term" value="P:regulation of cell cycle"/>
    <property type="evidence" value="ECO:0007669"/>
    <property type="project" value="InterPro"/>
</dbReference>
<dbReference type="AlphaFoldDB" id="A0A9Q0N8K2"/>
<dbReference type="GO" id="GO:0051301">
    <property type="term" value="P:cell division"/>
    <property type="evidence" value="ECO:0007669"/>
    <property type="project" value="UniProtKB-KW"/>
</dbReference>
<evidence type="ECO:0000256" key="4">
    <source>
        <dbReference type="ARBA" id="ARBA00023306"/>
    </source>
</evidence>
<sequence length="486" mass="54976">MRNELTSSLNANCLNSSESFLHFKTLMGKNVADADAKVFLSEEIQFREDVLDVWEDAFDEANTLPLTDYAADVVTYIAGFVERSIKKQLKCVQCVRAVSTTDFHISKLIEIKNRGGLVVPQTNIVAICRAARNVHITEPKQVKFVVPKKNYNFKDNRIVLVSNKLPFFVFSSIPFNKGKNGRSEILRKEGARRRNTSGTRPLSAISDAPFDPFDLLGIEKGENGQELSYGHLLVPSRHYQKERKHGNLSHETTSLELTNTNTLKSQGVARCYTYDNATSRAALSPTQVPAEPKPSDTDENGDVNQPANMQYSANLLDDPELIAGKHRTLLTFTSYVTSVIDFVKPSDLKKELNDKFKEKFPHVQLTLSKLRSIKRELRRINKMDSRIDLLTISQGYVYFEKLILANFIRKENRKLCAGACLLLAAKLNDIKGDALKSLIEKIESLFRINRKELTASEFAVLVALEFSLHVPISEIFPHYQRLLYES</sequence>
<dbReference type="GO" id="GO:0005829">
    <property type="term" value="C:cytosol"/>
    <property type="evidence" value="ECO:0007669"/>
    <property type="project" value="UniProtKB-ARBA"/>
</dbReference>
<reference evidence="7" key="1">
    <citation type="submission" date="2022-07" db="EMBL/GenBank/DDBJ databases">
        <authorList>
            <person name="Trinca V."/>
            <person name="Uliana J.V.C."/>
            <person name="Torres T.T."/>
            <person name="Ward R.J."/>
            <person name="Monesi N."/>
        </authorList>
    </citation>
    <scope>NUCLEOTIDE SEQUENCE</scope>
    <source>
        <strain evidence="7">HSMRA1968</strain>
        <tissue evidence="7">Whole embryos</tissue>
    </source>
</reference>
<dbReference type="EMBL" id="WJQU01000001">
    <property type="protein sequence ID" value="KAJ6645767.1"/>
    <property type="molecule type" value="Genomic_DNA"/>
</dbReference>
<dbReference type="CDD" id="cd20556">
    <property type="entry name" value="CYCLIN_CABLES"/>
    <property type="match status" value="1"/>
</dbReference>
<comment type="similarity">
    <text evidence="1">Belongs to the cyclin family.</text>
</comment>
<dbReference type="Pfam" id="PF00134">
    <property type="entry name" value="Cyclin_N"/>
    <property type="match status" value="1"/>
</dbReference>
<dbReference type="PANTHER" id="PTHR22896:SF0">
    <property type="entry name" value="CYCLIN N-TERMINAL DOMAIN-CONTAINING PROTEIN"/>
    <property type="match status" value="1"/>
</dbReference>
<evidence type="ECO:0000313" key="8">
    <source>
        <dbReference type="Proteomes" id="UP001151699"/>
    </source>
</evidence>
<feature type="region of interest" description="Disordered" evidence="5">
    <location>
        <begin position="282"/>
        <end position="303"/>
    </location>
</feature>
<accession>A0A9Q0N8K2</accession>
<dbReference type="InterPro" id="IPR036915">
    <property type="entry name" value="Cyclin-like_sf"/>
</dbReference>
<proteinExistence type="inferred from homology"/>
<keyword evidence="3" id="KW-0132">Cell division</keyword>
<dbReference type="Proteomes" id="UP001151699">
    <property type="component" value="Chromosome A"/>
</dbReference>
<comment type="caution">
    <text evidence="7">The sequence shown here is derived from an EMBL/GenBank/DDBJ whole genome shotgun (WGS) entry which is preliminary data.</text>
</comment>
<name>A0A9Q0N8K2_9DIPT</name>
<evidence type="ECO:0000256" key="5">
    <source>
        <dbReference type="SAM" id="MobiDB-lite"/>
    </source>
</evidence>
<keyword evidence="8" id="KW-1185">Reference proteome</keyword>
<evidence type="ECO:0000256" key="2">
    <source>
        <dbReference type="ARBA" id="ARBA00022553"/>
    </source>
</evidence>
<evidence type="ECO:0000259" key="6">
    <source>
        <dbReference type="Pfam" id="PF00134"/>
    </source>
</evidence>
<dbReference type="FunFam" id="1.10.472.10:FF:000020">
    <property type="entry name" value="CDK5 and ABL1 enzyme substrate 1"/>
    <property type="match status" value="1"/>
</dbReference>
<feature type="domain" description="Cyclin N-terminal" evidence="6">
    <location>
        <begin position="391"/>
        <end position="468"/>
    </location>
</feature>
<dbReference type="InterPro" id="IPR012388">
    <property type="entry name" value="CABLES1/2"/>
</dbReference>
<protein>
    <submittedName>
        <fullName evidence="7">CDK5 and ABL1 enzyme substrate 1</fullName>
    </submittedName>
</protein>
<dbReference type="InterPro" id="IPR006671">
    <property type="entry name" value="Cyclin_N"/>
</dbReference>
<dbReference type="OrthoDB" id="5353095at2759"/>
<evidence type="ECO:0000256" key="3">
    <source>
        <dbReference type="ARBA" id="ARBA00022618"/>
    </source>
</evidence>
<keyword evidence="4" id="KW-0131">Cell cycle</keyword>
<dbReference type="SUPFAM" id="SSF47954">
    <property type="entry name" value="Cyclin-like"/>
    <property type="match status" value="1"/>
</dbReference>
<organism evidence="7 8">
    <name type="scientific">Pseudolycoriella hygida</name>
    <dbReference type="NCBI Taxonomy" id="35572"/>
    <lineage>
        <taxon>Eukaryota</taxon>
        <taxon>Metazoa</taxon>
        <taxon>Ecdysozoa</taxon>
        <taxon>Arthropoda</taxon>
        <taxon>Hexapoda</taxon>
        <taxon>Insecta</taxon>
        <taxon>Pterygota</taxon>
        <taxon>Neoptera</taxon>
        <taxon>Endopterygota</taxon>
        <taxon>Diptera</taxon>
        <taxon>Nematocera</taxon>
        <taxon>Sciaroidea</taxon>
        <taxon>Sciaridae</taxon>
        <taxon>Pseudolycoriella</taxon>
    </lineage>
</organism>
<gene>
    <name evidence="7" type="primary">CABLES1</name>
    <name evidence="7" type="ORF">Bhyg_00976</name>
</gene>